<evidence type="ECO:0000313" key="1">
    <source>
        <dbReference type="EMBL" id="CAK9198559.1"/>
    </source>
</evidence>
<name>A0ABP0TKU9_9BRYO</name>
<dbReference type="EMBL" id="OZ019904">
    <property type="protein sequence ID" value="CAK9198559.1"/>
    <property type="molecule type" value="Genomic_DNA"/>
</dbReference>
<proteinExistence type="predicted"/>
<accession>A0ABP0TKU9</accession>
<sequence length="76" mass="8498">MAETTPEMVREMAVETQATTRWIIEKQRQLHSMQAHMDAKTSLQKVTDVYIPSVLAVAGLVYSVRQILASSCLFAS</sequence>
<evidence type="ECO:0000313" key="2">
    <source>
        <dbReference type="Proteomes" id="UP001497512"/>
    </source>
</evidence>
<protein>
    <submittedName>
        <fullName evidence="1">Uncharacterized protein</fullName>
    </submittedName>
</protein>
<reference evidence="1" key="1">
    <citation type="submission" date="2024-02" db="EMBL/GenBank/DDBJ databases">
        <authorList>
            <consortium name="ELIXIR-Norway"/>
            <consortium name="Elixir Norway"/>
        </authorList>
    </citation>
    <scope>NUCLEOTIDE SEQUENCE</scope>
</reference>
<keyword evidence="2" id="KW-1185">Reference proteome</keyword>
<organism evidence="1 2">
    <name type="scientific">Sphagnum troendelagicum</name>
    <dbReference type="NCBI Taxonomy" id="128251"/>
    <lineage>
        <taxon>Eukaryota</taxon>
        <taxon>Viridiplantae</taxon>
        <taxon>Streptophyta</taxon>
        <taxon>Embryophyta</taxon>
        <taxon>Bryophyta</taxon>
        <taxon>Sphagnophytina</taxon>
        <taxon>Sphagnopsida</taxon>
        <taxon>Sphagnales</taxon>
        <taxon>Sphagnaceae</taxon>
        <taxon>Sphagnum</taxon>
    </lineage>
</organism>
<gene>
    <name evidence="1" type="ORF">CSSPTR1EN2_LOCUS4497</name>
</gene>
<dbReference type="Proteomes" id="UP001497512">
    <property type="component" value="Chromosome 12"/>
</dbReference>